<evidence type="ECO:0000259" key="3">
    <source>
        <dbReference type="Pfam" id="PF07510"/>
    </source>
</evidence>
<evidence type="ECO:0000256" key="2">
    <source>
        <dbReference type="SAM" id="Phobius"/>
    </source>
</evidence>
<protein>
    <recommendedName>
        <fullName evidence="3">GmrSD restriction endonucleases C-terminal domain-containing protein</fullName>
    </recommendedName>
</protein>
<dbReference type="AlphaFoldDB" id="A0A1H4ISR2"/>
<dbReference type="PANTHER" id="PTHR24094">
    <property type="entry name" value="SECRETED PROTEIN"/>
    <property type="match status" value="1"/>
</dbReference>
<feature type="compositionally biased region" description="Pro residues" evidence="1">
    <location>
        <begin position="347"/>
        <end position="392"/>
    </location>
</feature>
<feature type="transmembrane region" description="Helical" evidence="2">
    <location>
        <begin position="70"/>
        <end position="91"/>
    </location>
</feature>
<organism evidence="4 5">
    <name type="scientific">Paramicrobacterium humi</name>
    <dbReference type="NCBI Taxonomy" id="640635"/>
    <lineage>
        <taxon>Bacteria</taxon>
        <taxon>Bacillati</taxon>
        <taxon>Actinomycetota</taxon>
        <taxon>Actinomycetes</taxon>
        <taxon>Micrococcales</taxon>
        <taxon>Microbacteriaceae</taxon>
        <taxon>Paramicrobacterium</taxon>
    </lineage>
</organism>
<dbReference type="InterPro" id="IPR011089">
    <property type="entry name" value="GmrSD_C"/>
</dbReference>
<dbReference type="PANTHER" id="PTHR24094:SF15">
    <property type="entry name" value="AMP-DEPENDENT SYNTHETASE_LIGASE DOMAIN-CONTAINING PROTEIN-RELATED"/>
    <property type="match status" value="1"/>
</dbReference>
<feature type="region of interest" description="Disordered" evidence="1">
    <location>
        <begin position="95"/>
        <end position="130"/>
    </location>
</feature>
<name>A0A1H4ISR2_9MICO</name>
<dbReference type="STRING" id="640635.SAMN04489806_0234"/>
<feature type="compositionally biased region" description="Low complexity" evidence="1">
    <location>
        <begin position="404"/>
        <end position="415"/>
    </location>
</feature>
<evidence type="ECO:0000313" key="5">
    <source>
        <dbReference type="Proteomes" id="UP000199183"/>
    </source>
</evidence>
<dbReference type="Pfam" id="PF07510">
    <property type="entry name" value="GmrSD_C"/>
    <property type="match status" value="1"/>
</dbReference>
<keyword evidence="2" id="KW-0472">Membrane</keyword>
<evidence type="ECO:0000313" key="4">
    <source>
        <dbReference type="EMBL" id="SEB37134.1"/>
    </source>
</evidence>
<feature type="compositionally biased region" description="Low complexity" evidence="1">
    <location>
        <begin position="96"/>
        <end position="122"/>
    </location>
</feature>
<feature type="transmembrane region" description="Helical" evidence="2">
    <location>
        <begin position="39"/>
        <end position="58"/>
    </location>
</feature>
<dbReference type="Proteomes" id="UP000199183">
    <property type="component" value="Unassembled WGS sequence"/>
</dbReference>
<accession>A0A1H4ISR2</accession>
<feature type="domain" description="GmrSD restriction endonucleases C-terminal" evidence="3">
    <location>
        <begin position="201"/>
        <end position="330"/>
    </location>
</feature>
<keyword evidence="2" id="KW-0812">Transmembrane</keyword>
<keyword evidence="5" id="KW-1185">Reference proteome</keyword>
<sequence length="433" mass="44490">MTQPNHPKPRPRNSLKSWIVGGILAIVALLGLSAGVGGFLVIVGLIALITGTYALATGRRTWAAVPSRPVAAGVTAAALVVTLIGGGVYGAENPDSDPVAAPTPTVTATSSEAASSTPTPTVEPVDDETPLDPETVVSPTAAPSVPVADAAATDVNALALLDTLAVKGRAPKTGYDRAGKFGTAWLDVDRNGCDTRNDILARDLSASTLSGPCKVITGMLSDPYTGKTIDFTRGVDTSRAVQIDHVVALMDAWQKGAQQLSQDQRVALANDPMNLMAVDGPTNAQKGASDAASWLPPNKSFRCEYVARQVSVKATYKLWVTAAEKTQIASVLSNCQDQRSFTSPFAPVAPKPAPPAPKPAPPAPKPAPPAPKPAPPAPKPAPPAPKPAPPANPSVVHPGSFCSTAGATGVTKKGTPMVCKTTSSDSRLRWRAA</sequence>
<reference evidence="4 5" key="1">
    <citation type="submission" date="2016-10" db="EMBL/GenBank/DDBJ databases">
        <authorList>
            <person name="de Groot N.N."/>
        </authorList>
    </citation>
    <scope>NUCLEOTIDE SEQUENCE [LARGE SCALE GENOMIC DNA]</scope>
    <source>
        <strain evidence="4 5">DSM 21799</strain>
    </source>
</reference>
<evidence type="ECO:0000256" key="1">
    <source>
        <dbReference type="SAM" id="MobiDB-lite"/>
    </source>
</evidence>
<dbReference type="RefSeq" id="WP_245723491.1">
    <property type="nucleotide sequence ID" value="NZ_FNRY01000001.1"/>
</dbReference>
<keyword evidence="2" id="KW-1133">Transmembrane helix</keyword>
<proteinExistence type="predicted"/>
<gene>
    <name evidence="4" type="ORF">SAMN04489806_0234</name>
</gene>
<dbReference type="EMBL" id="FNRY01000001">
    <property type="protein sequence ID" value="SEB37134.1"/>
    <property type="molecule type" value="Genomic_DNA"/>
</dbReference>
<feature type="transmembrane region" description="Helical" evidence="2">
    <location>
        <begin position="15"/>
        <end position="33"/>
    </location>
</feature>
<feature type="region of interest" description="Disordered" evidence="1">
    <location>
        <begin position="342"/>
        <end position="433"/>
    </location>
</feature>